<evidence type="ECO:0000256" key="1">
    <source>
        <dbReference type="ARBA" id="ARBA00022448"/>
    </source>
</evidence>
<organism evidence="5 6">
    <name type="scientific">Helcococcus kunzii ATCC 51366</name>
    <dbReference type="NCBI Taxonomy" id="883114"/>
    <lineage>
        <taxon>Bacteria</taxon>
        <taxon>Bacillati</taxon>
        <taxon>Bacillota</taxon>
        <taxon>Tissierellia</taxon>
        <taxon>Tissierellales</taxon>
        <taxon>Peptoniphilaceae</taxon>
        <taxon>Helcococcus</taxon>
    </lineage>
</organism>
<dbReference type="SMART" id="SM00382">
    <property type="entry name" value="AAA"/>
    <property type="match status" value="1"/>
</dbReference>
<dbReference type="PANTHER" id="PTHR43423">
    <property type="entry name" value="ABC TRANSPORTER I FAMILY MEMBER 17"/>
    <property type="match status" value="1"/>
</dbReference>
<name>H3NMA9_9FIRM</name>
<dbReference type="InterPro" id="IPR017871">
    <property type="entry name" value="ABC_transporter-like_CS"/>
</dbReference>
<keyword evidence="1" id="KW-0813">Transport</keyword>
<dbReference type="GO" id="GO:0005524">
    <property type="term" value="F:ATP binding"/>
    <property type="evidence" value="ECO:0007669"/>
    <property type="project" value="UniProtKB-KW"/>
</dbReference>
<evidence type="ECO:0000259" key="4">
    <source>
        <dbReference type="PROSITE" id="PS50893"/>
    </source>
</evidence>
<dbReference type="PATRIC" id="fig|883114.3.peg.463"/>
<dbReference type="PROSITE" id="PS50893">
    <property type="entry name" value="ABC_TRANSPORTER_2"/>
    <property type="match status" value="1"/>
</dbReference>
<keyword evidence="6" id="KW-1185">Reference proteome</keyword>
<dbReference type="SUPFAM" id="SSF52540">
    <property type="entry name" value="P-loop containing nucleoside triphosphate hydrolases"/>
    <property type="match status" value="1"/>
</dbReference>
<keyword evidence="3" id="KW-0067">ATP-binding</keyword>
<sequence>MELIKIENLSLEVPKQKILDDINFSIHKGQFTSINGPSSSGKSTILRILARLTKESSGNIYFEDKDMYQYEYTDYRKEVSYVIQNPQLFGETIRDNLSFPAKVRNQEFDENRAKSLLDRLGLGHMNLDKSVDSLSGGEKQRIGLIRNLMYPPKVLLLDEVTSSLDDDSSELVWDFLFEEAKKSEITLVWVSHDEHEQNMAEQKIYLKKGKMAKGEMNE</sequence>
<dbReference type="eggNOG" id="COG4619">
    <property type="taxonomic scope" value="Bacteria"/>
</dbReference>
<dbReference type="RefSeq" id="WP_005397600.1">
    <property type="nucleotide sequence ID" value="NZ_JH601088.1"/>
</dbReference>
<feature type="domain" description="ABC transporter" evidence="4">
    <location>
        <begin position="4"/>
        <end position="216"/>
    </location>
</feature>
<dbReference type="InterPro" id="IPR027417">
    <property type="entry name" value="P-loop_NTPase"/>
</dbReference>
<dbReference type="HOGENOM" id="CLU_000604_1_22_9"/>
<evidence type="ECO:0000256" key="3">
    <source>
        <dbReference type="ARBA" id="ARBA00022840"/>
    </source>
</evidence>
<dbReference type="GO" id="GO:0016887">
    <property type="term" value="F:ATP hydrolysis activity"/>
    <property type="evidence" value="ECO:0007669"/>
    <property type="project" value="InterPro"/>
</dbReference>
<protein>
    <recommendedName>
        <fullName evidence="4">ABC transporter domain-containing protein</fullName>
    </recommendedName>
</protein>
<dbReference type="PANTHER" id="PTHR43423:SF1">
    <property type="entry name" value="ABC TRANSPORTER I FAMILY MEMBER 17"/>
    <property type="match status" value="1"/>
</dbReference>
<evidence type="ECO:0000313" key="5">
    <source>
        <dbReference type="EMBL" id="EHR35518.1"/>
    </source>
</evidence>
<dbReference type="InterPro" id="IPR003439">
    <property type="entry name" value="ABC_transporter-like_ATP-bd"/>
</dbReference>
<dbReference type="GeneID" id="96998487"/>
<reference evidence="5 6" key="1">
    <citation type="submission" date="2012-01" db="EMBL/GenBank/DDBJ databases">
        <title>The Genome Sequence of Helcococcus kunzii ATCC 51366.</title>
        <authorList>
            <consortium name="The Broad Institute Genome Sequencing Platform"/>
            <person name="Earl A."/>
            <person name="Ward D."/>
            <person name="Feldgarden M."/>
            <person name="Gevers D."/>
            <person name="Huys G."/>
            <person name="Young S.K."/>
            <person name="Zeng Q."/>
            <person name="Gargeya S."/>
            <person name="Fitzgerald M."/>
            <person name="Haas B."/>
            <person name="Abouelleil A."/>
            <person name="Alvarado L."/>
            <person name="Arachchi H.M."/>
            <person name="Berlin A."/>
            <person name="Chapman S.B."/>
            <person name="Gearin G."/>
            <person name="Goldberg J."/>
            <person name="Griggs A."/>
            <person name="Gujja S."/>
            <person name="Hansen M."/>
            <person name="Heiman D."/>
            <person name="Howarth C."/>
            <person name="Larimer J."/>
            <person name="Lui A."/>
            <person name="MacDonald P.J.P."/>
            <person name="McCowen C."/>
            <person name="Montmayeur A."/>
            <person name="Murphy C."/>
            <person name="Neiman D."/>
            <person name="Pearson M."/>
            <person name="Priest M."/>
            <person name="Roberts A."/>
            <person name="Saif S."/>
            <person name="Shea T."/>
            <person name="Sisk P."/>
            <person name="Stolte C."/>
            <person name="Sykes S."/>
            <person name="Wortman J."/>
            <person name="Nusbaum C."/>
            <person name="Birren B."/>
        </authorList>
    </citation>
    <scope>NUCLEOTIDE SEQUENCE [LARGE SCALE GENOMIC DNA]</scope>
    <source>
        <strain evidence="5 6">ATCC 51366</strain>
    </source>
</reference>
<dbReference type="EMBL" id="AGEI01000012">
    <property type="protein sequence ID" value="EHR35518.1"/>
    <property type="molecule type" value="Genomic_DNA"/>
</dbReference>
<dbReference type="AlphaFoldDB" id="H3NMA9"/>
<dbReference type="STRING" id="883114.HMPREF9709_00470"/>
<dbReference type="InterPro" id="IPR003593">
    <property type="entry name" value="AAA+_ATPase"/>
</dbReference>
<proteinExistence type="predicted"/>
<evidence type="ECO:0000256" key="2">
    <source>
        <dbReference type="ARBA" id="ARBA00022741"/>
    </source>
</evidence>
<comment type="caution">
    <text evidence="5">The sequence shown here is derived from an EMBL/GenBank/DDBJ whole genome shotgun (WGS) entry which is preliminary data.</text>
</comment>
<dbReference type="PROSITE" id="PS00211">
    <property type="entry name" value="ABC_TRANSPORTER_1"/>
    <property type="match status" value="1"/>
</dbReference>
<evidence type="ECO:0000313" key="6">
    <source>
        <dbReference type="Proteomes" id="UP000004191"/>
    </source>
</evidence>
<gene>
    <name evidence="5" type="ORF">HMPREF9709_00470</name>
</gene>
<dbReference type="Proteomes" id="UP000004191">
    <property type="component" value="Unassembled WGS sequence"/>
</dbReference>
<dbReference type="Gene3D" id="3.40.50.300">
    <property type="entry name" value="P-loop containing nucleotide triphosphate hydrolases"/>
    <property type="match status" value="1"/>
</dbReference>
<accession>H3NMA9</accession>
<dbReference type="Pfam" id="PF00005">
    <property type="entry name" value="ABC_tran"/>
    <property type="match status" value="1"/>
</dbReference>
<keyword evidence="2" id="KW-0547">Nucleotide-binding</keyword>
<dbReference type="OrthoDB" id="9785080at2"/>